<keyword evidence="1 5" id="KW-0808">Transferase</keyword>
<dbReference type="PANTHER" id="PTHR43792">
    <property type="entry name" value="GNAT FAMILY, PUTATIVE (AFU_ORTHOLOGUE AFUA_3G00765)-RELATED-RELATED"/>
    <property type="match status" value="1"/>
</dbReference>
<dbReference type="Proteomes" id="UP000248786">
    <property type="component" value="Unassembled WGS sequence"/>
</dbReference>
<dbReference type="SUPFAM" id="SSF55729">
    <property type="entry name" value="Acyl-CoA N-acyltransferases (Nat)"/>
    <property type="match status" value="1"/>
</dbReference>
<reference evidence="5 7" key="1">
    <citation type="submission" date="2015-03" db="EMBL/GenBank/DDBJ databases">
        <title>Genomic characterization of Dehalococcoides mccartyi strain 11a5, an unusal plasmid-containing chloroethene dechlorinator.</title>
        <authorList>
            <person name="Zhao S."/>
            <person name="Ding C."/>
            <person name="He J."/>
        </authorList>
    </citation>
    <scope>NUCLEOTIDE SEQUENCE [LARGE SCALE GENOMIC DNA]</scope>
    <source>
        <strain evidence="5 7">11a5</strain>
    </source>
</reference>
<accession>A0A142V8L4</accession>
<evidence type="ECO:0000313" key="5">
    <source>
        <dbReference type="EMBL" id="AMU86102.1"/>
    </source>
</evidence>
<reference evidence="6 8" key="2">
    <citation type="submission" date="2018-05" db="EMBL/GenBank/DDBJ databases">
        <title>Draft genome sequences of Dehalococcoides mccartyi strains RC and KS.</title>
        <authorList>
            <person name="Higgins S.A."/>
            <person name="Padilla-Crespo E."/>
            <person name="Loeffler F.E."/>
        </authorList>
    </citation>
    <scope>NUCLEOTIDE SEQUENCE [LARGE SCALE GENOMIC DNA]</scope>
    <source>
        <strain evidence="6 8">KS</strain>
    </source>
</reference>
<name>A0A142V8L4_9CHLR</name>
<protein>
    <submittedName>
        <fullName evidence="5">GNAT family acetyltransferase</fullName>
    </submittedName>
    <submittedName>
        <fullName evidence="6">Ribosomal-protein-alanine acetyltransferase</fullName>
        <ecNumber evidence="6">2.3.1.267</ecNumber>
    </submittedName>
</protein>
<feature type="domain" description="N-acetyltransferase" evidence="4">
    <location>
        <begin position="23"/>
        <end position="187"/>
    </location>
</feature>
<keyword evidence="2 6" id="KW-0012">Acyltransferase</keyword>
<dbReference type="EC" id="2.3.1.267" evidence="6"/>
<dbReference type="GO" id="GO:0008999">
    <property type="term" value="F:protein-N-terminal-alanine acetyltransferase activity"/>
    <property type="evidence" value="ECO:0007669"/>
    <property type="project" value="UniProtKB-EC"/>
</dbReference>
<dbReference type="InterPro" id="IPR016181">
    <property type="entry name" value="Acyl_CoA_acyltransferase"/>
</dbReference>
<dbReference type="EMBL" id="QGLD01000008">
    <property type="protein sequence ID" value="RAL70676.1"/>
    <property type="molecule type" value="Genomic_DNA"/>
</dbReference>
<dbReference type="Gene3D" id="3.40.630.30">
    <property type="match status" value="1"/>
</dbReference>
<comment type="similarity">
    <text evidence="3">Belongs to the acetyltransferase family. RimJ subfamily.</text>
</comment>
<dbReference type="RefSeq" id="WP_011308857.1">
    <property type="nucleotide sequence ID" value="NZ_AP024514.1"/>
</dbReference>
<dbReference type="PANTHER" id="PTHR43792:SF8">
    <property type="entry name" value="[RIBOSOMAL PROTEIN US5]-ALANINE N-ACETYLTRANSFERASE"/>
    <property type="match status" value="1"/>
</dbReference>
<dbReference type="EMBL" id="CP011127">
    <property type="protein sequence ID" value="AMU86102.1"/>
    <property type="molecule type" value="Genomic_DNA"/>
</dbReference>
<dbReference type="OrthoDB" id="9785602at2"/>
<dbReference type="InterPro" id="IPR000182">
    <property type="entry name" value="GNAT_dom"/>
</dbReference>
<dbReference type="Pfam" id="PF13302">
    <property type="entry name" value="Acetyltransf_3"/>
    <property type="match status" value="1"/>
</dbReference>
<evidence type="ECO:0000256" key="3">
    <source>
        <dbReference type="ARBA" id="ARBA00038502"/>
    </source>
</evidence>
<evidence type="ECO:0000256" key="1">
    <source>
        <dbReference type="ARBA" id="ARBA00022679"/>
    </source>
</evidence>
<organism evidence="5 7">
    <name type="scientific">Dehalococcoides mccartyi</name>
    <dbReference type="NCBI Taxonomy" id="61435"/>
    <lineage>
        <taxon>Bacteria</taxon>
        <taxon>Bacillati</taxon>
        <taxon>Chloroflexota</taxon>
        <taxon>Dehalococcoidia</taxon>
        <taxon>Dehalococcoidales</taxon>
        <taxon>Dehalococcoidaceae</taxon>
        <taxon>Dehalococcoides</taxon>
    </lineage>
</organism>
<gene>
    <name evidence="6" type="ORF">C1G86_0279</name>
    <name evidence="5" type="ORF">Dm11a5_0272</name>
</gene>
<evidence type="ECO:0000259" key="4">
    <source>
        <dbReference type="PROSITE" id="PS51186"/>
    </source>
</evidence>
<dbReference type="OMA" id="FIDYLAH"/>
<evidence type="ECO:0000313" key="6">
    <source>
        <dbReference type="EMBL" id="RAL70676.1"/>
    </source>
</evidence>
<dbReference type="Proteomes" id="UP000076394">
    <property type="component" value="Chromosome"/>
</dbReference>
<dbReference type="InterPro" id="IPR051531">
    <property type="entry name" value="N-acetyltransferase"/>
</dbReference>
<dbReference type="PATRIC" id="fig|61435.13.peg.304"/>
<proteinExistence type="inferred from homology"/>
<dbReference type="AlphaFoldDB" id="A0A142V8L4"/>
<dbReference type="PROSITE" id="PS51186">
    <property type="entry name" value="GNAT"/>
    <property type="match status" value="1"/>
</dbReference>
<sequence length="211" mass="24462">MPDIFEATNGQGFKQAVVESQNLRLRIIQAADAYKAFSLIKDPEVTRYLMWDGPKTINELRLAYQDEAADFETGHRYSFAIERVDKPGLIGSLAFRLIGYKEQALIGYWLGHKYWTKGYMTEAIRLSVHFAFKHLKAERIFGGVFKGNQPSRRTLEKNGFQLDGTLRRDILVRGTWTDVWFMSLLREEWEQNPARYIPLTEEVIHAQIQSA</sequence>
<evidence type="ECO:0000313" key="7">
    <source>
        <dbReference type="Proteomes" id="UP000076394"/>
    </source>
</evidence>
<evidence type="ECO:0000256" key="2">
    <source>
        <dbReference type="ARBA" id="ARBA00023315"/>
    </source>
</evidence>
<evidence type="ECO:0000313" key="8">
    <source>
        <dbReference type="Proteomes" id="UP000248786"/>
    </source>
</evidence>